<dbReference type="Proteomes" id="UP000253752">
    <property type="component" value="Unassembled WGS sequence"/>
</dbReference>
<evidence type="ECO:0000313" key="10">
    <source>
        <dbReference type="Proteomes" id="UP000253915"/>
    </source>
</evidence>
<dbReference type="GO" id="GO:0005524">
    <property type="term" value="F:ATP binding"/>
    <property type="evidence" value="ECO:0007669"/>
    <property type="project" value="UniProtKB-KW"/>
</dbReference>
<dbReference type="PANTHER" id="PTHR30595">
    <property type="entry name" value="GLPR-RELATED TRANSCRIPTIONAL REPRESSOR"/>
    <property type="match status" value="1"/>
</dbReference>
<gene>
    <name evidence="6" type="ORF">C1853_13480</name>
    <name evidence="5" type="ORF">C1871_13805</name>
    <name evidence="4" type="ORF">C1872_09430</name>
    <name evidence="3" type="ORF">C1875_06415</name>
    <name evidence="7" type="ORF">FIC87_12760</name>
    <name evidence="2" type="ORF">GO726_11930</name>
</gene>
<dbReference type="AlphaFoldDB" id="A0A369MQL5"/>
<name>A0A369MQL5_EGGLN</name>
<dbReference type="EMBL" id="PPTX01000013">
    <property type="protein sequence ID" value="RDB79046.1"/>
    <property type="molecule type" value="Genomic_DNA"/>
</dbReference>
<evidence type="ECO:0000313" key="4">
    <source>
        <dbReference type="EMBL" id="RDB79046.1"/>
    </source>
</evidence>
<dbReference type="Proteomes" id="UP000253970">
    <property type="component" value="Unassembled WGS sequence"/>
</dbReference>
<dbReference type="Proteomes" id="UP000253857">
    <property type="component" value="Unassembled WGS sequence"/>
</dbReference>
<reference evidence="2 13" key="4">
    <citation type="submission" date="2019-11" db="EMBL/GenBank/DDBJ databases">
        <title>Whole genome shotgun sequencing (WGS) data from Adlercreutzia equolifaciens ResAG-91, Eggerthella lenta MRI-F36, MRI-F37, MRI-F40, ResAG-49, ResAG-88, ResAG-121, ResAG-145, and Gordonibacter sp. ResAG-5, ResAG-26, ResAG-43, ResAG-50, ResAG-59.</title>
        <authorList>
            <person name="Stoll D.A."/>
            <person name="Danylec N."/>
            <person name="Franz C.M.A.P."/>
            <person name="Huch M."/>
        </authorList>
    </citation>
    <scope>NUCLEOTIDE SEQUENCE [LARGE SCALE GENOMIC DNA]</scope>
    <source>
        <strain evidence="2 13">ResAG-88</strain>
    </source>
</reference>
<reference evidence="7 12" key="1">
    <citation type="journal article" date="2005" name="Appl. Environ. Microbiol.">
        <title>Intestinal bacterial communities that produce active estrogen-like compounds enterodiol and enterolactone in humans.</title>
        <authorList>
            <person name="Clavel T."/>
            <person name="Henderson G."/>
            <person name="Alpert C.A."/>
            <person name="Philippe C."/>
            <person name="Rigottier-Gois L."/>
            <person name="Dore J."/>
            <person name="Blaut M."/>
        </authorList>
    </citation>
    <scope>NUCLEOTIDE SEQUENCE [LARGE SCALE GENOMIC DNA]</scope>
    <source>
        <strain evidence="7 12">SECO-MT75m2</strain>
    </source>
</reference>
<dbReference type="InterPro" id="IPR007421">
    <property type="entry name" value="Schlafen_AlbA_2_dom"/>
</dbReference>
<dbReference type="InterPro" id="IPR036388">
    <property type="entry name" value="WH-like_DNA-bd_sf"/>
</dbReference>
<evidence type="ECO:0000313" key="8">
    <source>
        <dbReference type="Proteomes" id="UP000253752"/>
    </source>
</evidence>
<evidence type="ECO:0000313" key="9">
    <source>
        <dbReference type="Proteomes" id="UP000253857"/>
    </source>
</evidence>
<dbReference type="EMBL" id="VEVP01000037">
    <property type="protein sequence ID" value="TNU88957.1"/>
    <property type="molecule type" value="Genomic_DNA"/>
</dbReference>
<dbReference type="Proteomes" id="UP000253915">
    <property type="component" value="Unassembled WGS sequence"/>
</dbReference>
<keyword evidence="4" id="KW-0067">ATP-binding</keyword>
<dbReference type="Gene3D" id="3.30.950.30">
    <property type="entry name" value="Schlafen, AAA domain"/>
    <property type="match status" value="1"/>
</dbReference>
<dbReference type="EMBL" id="PPTU01000007">
    <property type="protein sequence ID" value="RDB71314.1"/>
    <property type="molecule type" value="Genomic_DNA"/>
</dbReference>
<evidence type="ECO:0000313" key="5">
    <source>
        <dbReference type="EMBL" id="RDB82331.1"/>
    </source>
</evidence>
<dbReference type="Gene3D" id="1.10.10.10">
    <property type="entry name" value="Winged helix-like DNA-binding domain superfamily/Winged helix DNA-binding domain"/>
    <property type="match status" value="1"/>
</dbReference>
<evidence type="ECO:0000313" key="11">
    <source>
        <dbReference type="Proteomes" id="UP000253970"/>
    </source>
</evidence>
<reference evidence="7" key="3">
    <citation type="submission" date="2019-06" db="EMBL/GenBank/DDBJ databases">
        <authorList>
            <person name="Bisanz J.E."/>
            <person name="Turnbaugh P.J."/>
        </authorList>
    </citation>
    <scope>NUCLEOTIDE SEQUENCE</scope>
    <source>
        <strain evidence="7">SECO-MT75m2</strain>
    </source>
</reference>
<keyword evidence="4" id="KW-0547">Nucleotide-binding</keyword>
<dbReference type="Pfam" id="PF04326">
    <property type="entry name" value="SLFN_AlbA_2"/>
    <property type="match status" value="1"/>
</dbReference>
<evidence type="ECO:0000313" key="2">
    <source>
        <dbReference type="EMBL" id="MVN33862.1"/>
    </source>
</evidence>
<accession>A0A369MQL5</accession>
<reference evidence="8 9" key="2">
    <citation type="journal article" date="2018" name="Elife">
        <title>Discovery and characterization of a prevalent human gut bacterial enzyme sufficient for the inactivation of a family of plant toxins.</title>
        <authorList>
            <person name="Koppel N."/>
            <person name="Bisanz J.E."/>
            <person name="Pandelia M.E."/>
            <person name="Turnbaugh P.J."/>
            <person name="Balskus E.P."/>
        </authorList>
    </citation>
    <scope>NUCLEOTIDE SEQUENCE [LARGE SCALE GENOMIC DNA]</scope>
    <source>
        <strain evidence="6 10">16A</strain>
        <strain evidence="5 9">FAA1-1-60AUCSF</strain>
        <strain evidence="4 8">MR1 #12</strain>
        <strain evidence="3 11">W1 BHI 6</strain>
    </source>
</reference>
<sequence>MDEAELRSDLATGETPSIEFKRCGNSVGRDTFETICSFANSFGGSIYLGVEDDGNAIGIPEENIVPVKRNVTNVVHNPNVFDPPATLEFEDIVFEGSSLVRIWIPPSPSIHRYKGRIFERIEDADVVVSTESQLTALCVRKQNIYTEQRVFPYVEASDLRMDLLPAIRTMATGKRTRHPWNGMTDEDLLHSAGLFGKNFVTGEKGFNLAAVLLLGDADVIRSLCPSYKTDAVVRISDQDRYDDRVIVTSNLIEAFDQLTGFCTKHLPDRFHLEGSVRVSPRDIIVREVISNMLVHREYTSPFPAKLIIDNERLRTENASRAPFMGRITLSDFNPIPKNPLIGAFFNNIGLAEELGSGTRNLYKYTKVYSGAEPVLNEGAIFTTTVPLHVENVEPVAERPHDMLSLARQIALDRGYATVSDLERKGVARRTAQRELAALAQQGTLQAKGNGRARKYFLP</sequence>
<feature type="domain" description="Schlafen AlbA-2" evidence="1">
    <location>
        <begin position="14"/>
        <end position="125"/>
    </location>
</feature>
<organism evidence="4 8">
    <name type="scientific">Eggerthella lenta</name>
    <name type="common">Eubacterium lentum</name>
    <dbReference type="NCBI Taxonomy" id="84112"/>
    <lineage>
        <taxon>Bacteria</taxon>
        <taxon>Bacillati</taxon>
        <taxon>Actinomycetota</taxon>
        <taxon>Coriobacteriia</taxon>
        <taxon>Eggerthellales</taxon>
        <taxon>Eggerthellaceae</taxon>
        <taxon>Eggerthella</taxon>
    </lineage>
</organism>
<dbReference type="InterPro" id="IPR038475">
    <property type="entry name" value="RecG_C_sf"/>
</dbReference>
<dbReference type="Gene3D" id="3.30.565.60">
    <property type="match status" value="1"/>
</dbReference>
<dbReference type="PANTHER" id="PTHR30595:SF6">
    <property type="entry name" value="SCHLAFEN ALBA-2 DOMAIN-CONTAINING PROTEIN"/>
    <property type="match status" value="1"/>
</dbReference>
<dbReference type="EMBL" id="PPUQ01000025">
    <property type="protein sequence ID" value="RDC34975.1"/>
    <property type="molecule type" value="Genomic_DNA"/>
</dbReference>
<evidence type="ECO:0000313" key="7">
    <source>
        <dbReference type="EMBL" id="TNU88957.1"/>
    </source>
</evidence>
<dbReference type="Proteomes" id="UP000312594">
    <property type="component" value="Unassembled WGS sequence"/>
</dbReference>
<dbReference type="OMA" id="PMPKNPI"/>
<dbReference type="EMBL" id="WPOM01000028">
    <property type="protein sequence ID" value="MVN33862.1"/>
    <property type="molecule type" value="Genomic_DNA"/>
</dbReference>
<dbReference type="Proteomes" id="UP000436429">
    <property type="component" value="Unassembled WGS sequence"/>
</dbReference>
<comment type="caution">
    <text evidence="4">The sequence shown here is derived from an EMBL/GenBank/DDBJ whole genome shotgun (WGS) entry which is preliminary data.</text>
</comment>
<dbReference type="EMBL" id="PPTY01000037">
    <property type="protein sequence ID" value="RDB82331.1"/>
    <property type="molecule type" value="Genomic_DNA"/>
</dbReference>
<proteinExistence type="predicted"/>
<dbReference type="RefSeq" id="WP_009305204.1">
    <property type="nucleotide sequence ID" value="NZ_AP025575.1"/>
</dbReference>
<evidence type="ECO:0000313" key="12">
    <source>
        <dbReference type="Proteomes" id="UP000312594"/>
    </source>
</evidence>
<evidence type="ECO:0000313" key="6">
    <source>
        <dbReference type="EMBL" id="RDC34975.1"/>
    </source>
</evidence>
<dbReference type="InterPro" id="IPR038461">
    <property type="entry name" value="Schlafen_AlbA_2_dom_sf"/>
</dbReference>
<evidence type="ECO:0000259" key="1">
    <source>
        <dbReference type="Pfam" id="PF04326"/>
    </source>
</evidence>
<dbReference type="GeneID" id="69512106"/>
<evidence type="ECO:0000313" key="13">
    <source>
        <dbReference type="Proteomes" id="UP000436429"/>
    </source>
</evidence>
<protein>
    <submittedName>
        <fullName evidence="4">ATP-binding protein</fullName>
    </submittedName>
</protein>
<evidence type="ECO:0000313" key="3">
    <source>
        <dbReference type="EMBL" id="RDB71314.1"/>
    </source>
</evidence>